<accession>A0A372JM01</accession>
<sequence length="90" mass="9467">MGDPLAELAERLVSAGLCVKPHPGPLPDETVVALLVTHPAMPSVGESVRWDGGYVDSTGRRLGDDPVGELRGRLSSAEAVAARWRAVPRA</sequence>
<dbReference type="Proteomes" id="UP000261811">
    <property type="component" value="Unassembled WGS sequence"/>
</dbReference>
<dbReference type="EMBL" id="QURH01000236">
    <property type="protein sequence ID" value="RFU41052.1"/>
    <property type="molecule type" value="Genomic_DNA"/>
</dbReference>
<gene>
    <name evidence="1" type="ORF">DZF91_13855</name>
</gene>
<protein>
    <submittedName>
        <fullName evidence="1">Uncharacterized protein</fullName>
    </submittedName>
</protein>
<name>A0A372JM01_9ACTN</name>
<proteinExistence type="predicted"/>
<reference evidence="1 2" key="1">
    <citation type="submission" date="2018-08" db="EMBL/GenBank/DDBJ databases">
        <title>Actinomadura jelena sp. nov., a novel Actinomycete isolated from soil in Chad.</title>
        <authorList>
            <person name="Shi L."/>
        </authorList>
    </citation>
    <scope>NUCLEOTIDE SEQUENCE [LARGE SCALE GENOMIC DNA]</scope>
    <source>
        <strain evidence="1 2">NEAU-G17</strain>
    </source>
</reference>
<dbReference type="AlphaFoldDB" id="A0A372JM01"/>
<evidence type="ECO:0000313" key="2">
    <source>
        <dbReference type="Proteomes" id="UP000261811"/>
    </source>
</evidence>
<keyword evidence="2" id="KW-1185">Reference proteome</keyword>
<dbReference type="RefSeq" id="WP_117357881.1">
    <property type="nucleotide sequence ID" value="NZ_QURH01000236.1"/>
</dbReference>
<comment type="caution">
    <text evidence="1">The sequence shown here is derived from an EMBL/GenBank/DDBJ whole genome shotgun (WGS) entry which is preliminary data.</text>
</comment>
<evidence type="ECO:0000313" key="1">
    <source>
        <dbReference type="EMBL" id="RFU41052.1"/>
    </source>
</evidence>
<organism evidence="1 2">
    <name type="scientific">Actinomadura logoneensis</name>
    <dbReference type="NCBI Taxonomy" id="2293572"/>
    <lineage>
        <taxon>Bacteria</taxon>
        <taxon>Bacillati</taxon>
        <taxon>Actinomycetota</taxon>
        <taxon>Actinomycetes</taxon>
        <taxon>Streptosporangiales</taxon>
        <taxon>Thermomonosporaceae</taxon>
        <taxon>Actinomadura</taxon>
    </lineage>
</organism>